<dbReference type="InterPro" id="IPR016047">
    <property type="entry name" value="M23ase_b-sheet_dom"/>
</dbReference>
<feature type="domain" description="M23ase beta-sheet core" evidence="3">
    <location>
        <begin position="508"/>
        <end position="594"/>
    </location>
</feature>
<evidence type="ECO:0000259" key="3">
    <source>
        <dbReference type="Pfam" id="PF01551"/>
    </source>
</evidence>
<evidence type="ECO:0000256" key="1">
    <source>
        <dbReference type="SAM" id="Coils"/>
    </source>
</evidence>
<sequence length="600" mass="67541">MRRIVTLMITVSLVLTLNAQNRRKTATERKNSRTEQMSRRKTATTASTHTKAKSSNSRRNGRKNARSATKSSNAKVYTNASIRGLQNQRAAIQKKIREQEAALKKNKADVAERLQHLMVINGEIDQRQHNIEGIQKDIHHIEGNIGILNSQLKTLQQQLRDRQQKYIKSMRYMARHRSVQDRLMFIFSAKNFYQMYRRLRFVREYAQYQRAQGEAVRAKQGQVNDKHRQLQHVKGQKNTLLYKGQQEKHKLEGNKAEQQQVVASLQQQQKTIQTIIAEQHKKDAALNAKIDQLVEIEVQKVRARAAAEAKRKAAAEAAAKQRAALLAQKKAAAEAAARENARRIAEARQREAQLKEQARQAALAEAAAQRAREAAAAKARQEAAAKALASERAAQQAAARELAAREAAEREAEARKAAAEQAAREAESMRRAAELKQRVDAQRAQQEIKHVQQQNQEAQQFSTVDRMMNNGFEANRGRLPMPITGNYRIVSHFGQYNVDGLKGVTLDNKGINIMGGPGAQARCVYDGEVSAVIGYGGSMVVMVRHGAYISVYCNLRSVSVSRGQKVRTRQILGTVGPDHILQFQLRKERTKLNPEAWLGR</sequence>
<feature type="coiled-coil region" evidence="1">
    <location>
        <begin position="330"/>
        <end position="374"/>
    </location>
</feature>
<dbReference type="EMBL" id="VUNG01000009">
    <property type="protein sequence ID" value="MST84110.1"/>
    <property type="molecule type" value="Genomic_DNA"/>
</dbReference>
<dbReference type="Pfam" id="PF01551">
    <property type="entry name" value="Peptidase_M23"/>
    <property type="match status" value="1"/>
</dbReference>
<dbReference type="AlphaFoldDB" id="A0A7K0KFB5"/>
<proteinExistence type="predicted"/>
<evidence type="ECO:0000313" key="4">
    <source>
        <dbReference type="EMBL" id="MST84110.1"/>
    </source>
</evidence>
<reference evidence="4 5" key="1">
    <citation type="submission" date="2019-08" db="EMBL/GenBank/DDBJ databases">
        <title>In-depth cultivation of the pig gut microbiome towards novel bacterial diversity and tailored functional studies.</title>
        <authorList>
            <person name="Wylensek D."/>
            <person name="Hitch T.C.A."/>
            <person name="Clavel T."/>
        </authorList>
    </citation>
    <scope>NUCLEOTIDE SEQUENCE [LARGE SCALE GENOMIC DNA]</scope>
    <source>
        <strain evidence="4 5">LKV-178-WT-2A</strain>
    </source>
</reference>
<feature type="compositionally biased region" description="Basic and acidic residues" evidence="2">
    <location>
        <begin position="402"/>
        <end position="435"/>
    </location>
</feature>
<feature type="region of interest" description="Disordered" evidence="2">
    <location>
        <begin position="22"/>
        <end position="81"/>
    </location>
</feature>
<feature type="compositionally biased region" description="Polar residues" evidence="2">
    <location>
        <begin position="66"/>
        <end position="81"/>
    </location>
</feature>
<dbReference type="InterPro" id="IPR011055">
    <property type="entry name" value="Dup_hybrid_motif"/>
</dbReference>
<dbReference type="RefSeq" id="WP_154533693.1">
    <property type="nucleotide sequence ID" value="NZ_VUNG01000009.1"/>
</dbReference>
<organism evidence="4 5">
    <name type="scientific">Hallella mizrahii</name>
    <dbReference type="NCBI Taxonomy" id="2606637"/>
    <lineage>
        <taxon>Bacteria</taxon>
        <taxon>Pseudomonadati</taxon>
        <taxon>Bacteroidota</taxon>
        <taxon>Bacteroidia</taxon>
        <taxon>Bacteroidales</taxon>
        <taxon>Prevotellaceae</taxon>
        <taxon>Hallella</taxon>
    </lineage>
</organism>
<feature type="region of interest" description="Disordered" evidence="2">
    <location>
        <begin position="400"/>
        <end position="435"/>
    </location>
</feature>
<feature type="compositionally biased region" description="Low complexity" evidence="2">
    <location>
        <begin position="43"/>
        <end position="55"/>
    </location>
</feature>
<keyword evidence="5" id="KW-1185">Reference proteome</keyword>
<dbReference type="Proteomes" id="UP000438914">
    <property type="component" value="Unassembled WGS sequence"/>
</dbReference>
<gene>
    <name evidence="4" type="ORF">FYJ73_05420</name>
</gene>
<dbReference type="CDD" id="cd12797">
    <property type="entry name" value="M23_peptidase"/>
    <property type="match status" value="1"/>
</dbReference>
<comment type="caution">
    <text evidence="4">The sequence shown here is derived from an EMBL/GenBank/DDBJ whole genome shotgun (WGS) entry which is preliminary data.</text>
</comment>
<protein>
    <submittedName>
        <fullName evidence="4">Peptidoglycan DD-metalloendopeptidase family protein</fullName>
    </submittedName>
</protein>
<dbReference type="Gene3D" id="2.70.70.10">
    <property type="entry name" value="Glucose Permease (Domain IIA)"/>
    <property type="match status" value="1"/>
</dbReference>
<dbReference type="Gene3D" id="6.10.250.3150">
    <property type="match status" value="1"/>
</dbReference>
<accession>A0A7K0KFB5</accession>
<name>A0A7K0KFB5_9BACT</name>
<keyword evidence="1" id="KW-0175">Coiled coil</keyword>
<dbReference type="SUPFAM" id="SSF51261">
    <property type="entry name" value="Duplicated hybrid motif"/>
    <property type="match status" value="1"/>
</dbReference>
<feature type="coiled-coil region" evidence="1">
    <location>
        <begin position="82"/>
        <end position="109"/>
    </location>
</feature>
<evidence type="ECO:0000256" key="2">
    <source>
        <dbReference type="SAM" id="MobiDB-lite"/>
    </source>
</evidence>
<feature type="compositionally biased region" description="Basic and acidic residues" evidence="2">
    <location>
        <begin position="25"/>
        <end position="38"/>
    </location>
</feature>
<evidence type="ECO:0000313" key="5">
    <source>
        <dbReference type="Proteomes" id="UP000438914"/>
    </source>
</evidence>